<feature type="compositionally biased region" description="Basic and acidic residues" evidence="6">
    <location>
        <begin position="59"/>
        <end position="82"/>
    </location>
</feature>
<dbReference type="GO" id="GO:0005524">
    <property type="term" value="F:ATP binding"/>
    <property type="evidence" value="ECO:0007669"/>
    <property type="project" value="UniProtKB-KW"/>
</dbReference>
<feature type="compositionally biased region" description="Basic residues" evidence="6">
    <location>
        <begin position="83"/>
        <end position="93"/>
    </location>
</feature>
<dbReference type="GO" id="GO:0036064">
    <property type="term" value="C:ciliary basal body"/>
    <property type="evidence" value="ECO:0007669"/>
    <property type="project" value="TreeGrafter"/>
</dbReference>
<dbReference type="Pfam" id="PF03133">
    <property type="entry name" value="TTL"/>
    <property type="match status" value="1"/>
</dbReference>
<feature type="compositionally biased region" description="Polar residues" evidence="6">
    <location>
        <begin position="11"/>
        <end position="25"/>
    </location>
</feature>
<feature type="region of interest" description="Disordered" evidence="6">
    <location>
        <begin position="690"/>
        <end position="720"/>
    </location>
</feature>
<reference evidence="7" key="1">
    <citation type="submission" date="2021-10" db="EMBL/GenBank/DDBJ databases">
        <title>Tropical sea cucumber genome reveals ecological adaptation and Cuvierian tubules defense mechanism.</title>
        <authorList>
            <person name="Chen T."/>
        </authorList>
    </citation>
    <scope>NUCLEOTIDE SEQUENCE</scope>
    <source>
        <strain evidence="7">Nanhai2018</strain>
        <tissue evidence="7">Muscle</tissue>
    </source>
</reference>
<dbReference type="InterPro" id="IPR004344">
    <property type="entry name" value="TTL/TTLL_fam"/>
</dbReference>
<evidence type="ECO:0000256" key="5">
    <source>
        <dbReference type="ARBA" id="ARBA00022840"/>
    </source>
</evidence>
<evidence type="ECO:0000313" key="8">
    <source>
        <dbReference type="Proteomes" id="UP001152320"/>
    </source>
</evidence>
<gene>
    <name evidence="7" type="ORF">HOLleu_29596</name>
</gene>
<evidence type="ECO:0000256" key="2">
    <source>
        <dbReference type="ARBA" id="ARBA00022598"/>
    </source>
</evidence>
<dbReference type="Proteomes" id="UP001152320">
    <property type="component" value="Chromosome 14"/>
</dbReference>
<comment type="caution">
    <text evidence="7">The sequence shown here is derived from an EMBL/GenBank/DDBJ whole genome shotgun (WGS) entry which is preliminary data.</text>
</comment>
<keyword evidence="5" id="KW-0067">ATP-binding</keyword>
<sequence length="951" mass="107955">MVEKTSEPDSGISSTPSKSTPVSHSAKSKDSENVDFVDKEQEEETEDEGEGFLEEDEGEGGRDSGLEETHAGEAKKEPEKRCPSPKKRRRRKKRVIGINLTNCKYDSVRRMSKKFGMKEVGEDEDWTLYWTDYSVALERVMEMKRYQKINHFPGMSEICRKDLLARNLMRLLKLFPKEYAVFPRTWVLPADYGDFQAFCRSKKNKTYICKPESGCQGRGIFITKNPKDIKPGEHMVLQQYVSKQPFLIDGFKMDFRVYVLVTSCDPLRIYVFNDGLARFATMKYSEPTNGNVDDVCMHLTNYAINKHSSDFVRDNDIGSKRKISTVNQWFDDHGYDKEKIWDDIHDVIIKTLISAHPILKHNYRTCFPNHIKGSACFEILGFDIMLDKKQRPWLLEVNHSPSFHTDSKLDKEVKEELLYNTMCLINLTPFDRKRCIEEERRRVKERLLQRGKPKEFRKEEYEESQATAAEIQMKFEDAHLGSFRRIFPSEDSEKYDRYFQHSGSLFQETAASKARGECARQQREEIKAKQEKLEMMLRKKPAEKKDPNGLRPESPSGDGRNRRKTRPLVPRVASISKRSSLSRGSAETKLTDSEPLDTTQPMDILEDEELDRISGLLQRDNLVRGLGVVEHVYRLLHCTPGTIGVMKNAERQPNINSIQVVSASNSLVNFLDTKMSTILPSTTGKAVRKDSTNQQTLKKASASSRMYPHPPSGNTGVPSHAPFQSSRGMRFSTNPHELYTGSAGTTSSGLIQRQRLMPRKGFSSQRDVRYDHSTTGDWRSVTTMLDNDRRGSGPSLTVGNRSNSYMNLNMNANAQGDWRGSDSHLSIGSAPPRRAFNDTISDQRREFGPYGGSGQNFPNLLRISPSPSLTHTLQATNVPSLSVVSGPAPVVHRPDLNSAPGRTSVSRESGSNLRVDNTALRSTKSQRIRGVSNTLRLKQLELKENHAVVLS</sequence>
<dbReference type="GO" id="GO:0000226">
    <property type="term" value="P:microtubule cytoskeleton organization"/>
    <property type="evidence" value="ECO:0007669"/>
    <property type="project" value="TreeGrafter"/>
</dbReference>
<feature type="region of interest" description="Disordered" evidence="6">
    <location>
        <begin position="537"/>
        <end position="599"/>
    </location>
</feature>
<keyword evidence="8" id="KW-1185">Reference proteome</keyword>
<feature type="region of interest" description="Disordered" evidence="6">
    <location>
        <begin position="892"/>
        <end position="915"/>
    </location>
</feature>
<name>A0A9Q1H1U8_HOLLE</name>
<evidence type="ECO:0000256" key="6">
    <source>
        <dbReference type="SAM" id="MobiDB-lite"/>
    </source>
</evidence>
<dbReference type="PANTHER" id="PTHR12241">
    <property type="entry name" value="TUBULIN POLYGLUTAMYLASE"/>
    <property type="match status" value="1"/>
</dbReference>
<dbReference type="OrthoDB" id="202825at2759"/>
<organism evidence="7 8">
    <name type="scientific">Holothuria leucospilota</name>
    <name type="common">Black long sea cucumber</name>
    <name type="synonym">Mertensiothuria leucospilota</name>
    <dbReference type="NCBI Taxonomy" id="206669"/>
    <lineage>
        <taxon>Eukaryota</taxon>
        <taxon>Metazoa</taxon>
        <taxon>Echinodermata</taxon>
        <taxon>Eleutherozoa</taxon>
        <taxon>Echinozoa</taxon>
        <taxon>Holothuroidea</taxon>
        <taxon>Aspidochirotacea</taxon>
        <taxon>Aspidochirotida</taxon>
        <taxon>Holothuriidae</taxon>
        <taxon>Holothuria</taxon>
    </lineage>
</organism>
<evidence type="ECO:0000256" key="4">
    <source>
        <dbReference type="ARBA" id="ARBA00022741"/>
    </source>
</evidence>
<keyword evidence="4" id="KW-0547">Nucleotide-binding</keyword>
<feature type="compositionally biased region" description="Polar residues" evidence="6">
    <location>
        <begin position="900"/>
        <end position="915"/>
    </location>
</feature>
<dbReference type="SUPFAM" id="SSF56059">
    <property type="entry name" value="Glutathione synthetase ATP-binding domain-like"/>
    <property type="match status" value="1"/>
</dbReference>
<dbReference type="Gene3D" id="3.30.470.20">
    <property type="entry name" value="ATP-grasp fold, B domain"/>
    <property type="match status" value="1"/>
</dbReference>
<proteinExistence type="inferred from homology"/>
<evidence type="ECO:0000256" key="3">
    <source>
        <dbReference type="ARBA" id="ARBA00022701"/>
    </source>
</evidence>
<evidence type="ECO:0000313" key="7">
    <source>
        <dbReference type="EMBL" id="KAJ8030028.1"/>
    </source>
</evidence>
<dbReference type="GO" id="GO:0070740">
    <property type="term" value="F:tubulin-glutamic acid ligase activity"/>
    <property type="evidence" value="ECO:0007669"/>
    <property type="project" value="TreeGrafter"/>
</dbReference>
<feature type="compositionally biased region" description="Basic and acidic residues" evidence="6">
    <location>
        <begin position="27"/>
        <end position="39"/>
    </location>
</feature>
<dbReference type="PANTHER" id="PTHR12241:SF161">
    <property type="entry name" value="TUBULIN POLYGLUTAMYLASE TTLL6"/>
    <property type="match status" value="1"/>
</dbReference>
<protein>
    <submittedName>
        <fullName evidence="7">Tubulin polyglutamylase TTLL13</fullName>
    </submittedName>
</protein>
<evidence type="ECO:0000256" key="1">
    <source>
        <dbReference type="ARBA" id="ARBA00006820"/>
    </source>
</evidence>
<accession>A0A9Q1H1U8</accession>
<comment type="similarity">
    <text evidence="1">Belongs to the tubulin--tyrosine ligase family.</text>
</comment>
<feature type="compositionally biased region" description="Acidic residues" evidence="6">
    <location>
        <begin position="40"/>
        <end position="58"/>
    </location>
</feature>
<feature type="compositionally biased region" description="Low complexity" evidence="6">
    <location>
        <begin position="571"/>
        <end position="585"/>
    </location>
</feature>
<feature type="compositionally biased region" description="Polar residues" evidence="6">
    <location>
        <begin position="692"/>
        <end position="704"/>
    </location>
</feature>
<dbReference type="GO" id="GO:0005874">
    <property type="term" value="C:microtubule"/>
    <property type="evidence" value="ECO:0007669"/>
    <property type="project" value="UniProtKB-KW"/>
</dbReference>
<dbReference type="GO" id="GO:0015631">
    <property type="term" value="F:tubulin binding"/>
    <property type="evidence" value="ECO:0007669"/>
    <property type="project" value="TreeGrafter"/>
</dbReference>
<feature type="region of interest" description="Disordered" evidence="6">
    <location>
        <begin position="1"/>
        <end position="93"/>
    </location>
</feature>
<dbReference type="FunFam" id="3.30.470.20:FF:000009">
    <property type="entry name" value="tubulin polyglutamylase TTLL5 isoform X1"/>
    <property type="match status" value="1"/>
</dbReference>
<keyword evidence="2" id="KW-0436">Ligase</keyword>
<dbReference type="EMBL" id="JAIZAY010000014">
    <property type="protein sequence ID" value="KAJ8030028.1"/>
    <property type="molecule type" value="Genomic_DNA"/>
</dbReference>
<dbReference type="PROSITE" id="PS51221">
    <property type="entry name" value="TTL"/>
    <property type="match status" value="1"/>
</dbReference>
<keyword evidence="3" id="KW-0493">Microtubule</keyword>
<dbReference type="AlphaFoldDB" id="A0A9Q1H1U8"/>